<dbReference type="PANTHER" id="PTHR17985:SF8">
    <property type="entry name" value="TRANSPORT AND GOLGI ORGANIZATION PROTEIN 2 HOMOLOG"/>
    <property type="match status" value="1"/>
</dbReference>
<reference evidence="2 3" key="1">
    <citation type="journal article" date="2019" name="Int. J. Syst. Evol. Microbiol.">
        <title>The Global Catalogue of Microorganisms (GCM) 10K type strain sequencing project: providing services to taxonomists for standard genome sequencing and annotation.</title>
        <authorList>
            <consortium name="The Broad Institute Genomics Platform"/>
            <consortium name="The Broad Institute Genome Sequencing Center for Infectious Disease"/>
            <person name="Wu L."/>
            <person name="Ma J."/>
        </authorList>
    </citation>
    <scope>NUCLEOTIDE SEQUENCE [LARGE SCALE GENOMIC DNA]</scope>
    <source>
        <strain evidence="2 3">JCM 16327</strain>
    </source>
</reference>
<dbReference type="InterPro" id="IPR008551">
    <property type="entry name" value="TANGO2"/>
</dbReference>
<protein>
    <submittedName>
        <fullName evidence="2">NRDE family protein</fullName>
    </submittedName>
</protein>
<feature type="compositionally biased region" description="Basic and acidic residues" evidence="1">
    <location>
        <begin position="227"/>
        <end position="239"/>
    </location>
</feature>
<comment type="caution">
    <text evidence="2">The sequence shown here is derived from an EMBL/GenBank/DDBJ whole genome shotgun (WGS) entry which is preliminary data.</text>
</comment>
<dbReference type="PANTHER" id="PTHR17985">
    <property type="entry name" value="SER/THR-RICH PROTEIN T10 IN DGCR REGION"/>
    <property type="match status" value="1"/>
</dbReference>
<evidence type="ECO:0000313" key="2">
    <source>
        <dbReference type="EMBL" id="GAA0657855.1"/>
    </source>
</evidence>
<dbReference type="Pfam" id="PF05742">
    <property type="entry name" value="TANGO2"/>
    <property type="match status" value="1"/>
</dbReference>
<sequence>MSPVVCTLILAWRAFPDAPVVVAANRDESVNRPSTPPRVRDWERPALAPADERAGGTWMGVTDTRLFVGITNRRADGVEGERSRGLLVRDALEEPTADAARDRVRAELDEHDYDGFNLVLADADDAVRLSWDGTLTEERLDPGVHVVVNTGYAPPERAPAVRDALPPTDGDPDAWLDETKAVLRDHDVGACVHHEDRGFGTRSSSLVRIDSAGDVRFDYADGPPCRTKYDPADDRNGHI</sequence>
<accession>A0AAV3T4J1</accession>
<gene>
    <name evidence="2" type="ORF">GCM10009019_22650</name>
</gene>
<evidence type="ECO:0000256" key="1">
    <source>
        <dbReference type="SAM" id="MobiDB-lite"/>
    </source>
</evidence>
<dbReference type="EMBL" id="BAAADU010000002">
    <property type="protein sequence ID" value="GAA0657855.1"/>
    <property type="molecule type" value="Genomic_DNA"/>
</dbReference>
<evidence type="ECO:0000313" key="3">
    <source>
        <dbReference type="Proteomes" id="UP001500194"/>
    </source>
</evidence>
<keyword evidence="3" id="KW-1185">Reference proteome</keyword>
<proteinExistence type="predicted"/>
<name>A0AAV3T4J1_9EURY</name>
<dbReference type="Gene3D" id="3.60.60.10">
    <property type="entry name" value="Penicillin V Acylase, Chain A"/>
    <property type="match status" value="1"/>
</dbReference>
<dbReference type="AlphaFoldDB" id="A0AAV3T4J1"/>
<feature type="region of interest" description="Disordered" evidence="1">
    <location>
        <begin position="220"/>
        <end position="239"/>
    </location>
</feature>
<organism evidence="2 3">
    <name type="scientific">Salarchaeum japonicum</name>
    <dbReference type="NCBI Taxonomy" id="555573"/>
    <lineage>
        <taxon>Archaea</taxon>
        <taxon>Methanobacteriati</taxon>
        <taxon>Methanobacteriota</taxon>
        <taxon>Stenosarchaea group</taxon>
        <taxon>Halobacteria</taxon>
        <taxon>Halobacteriales</taxon>
        <taxon>Halobacteriaceae</taxon>
    </lineage>
</organism>
<dbReference type="Proteomes" id="UP001500194">
    <property type="component" value="Unassembled WGS sequence"/>
</dbReference>